<keyword evidence="3" id="KW-1185">Reference proteome</keyword>
<dbReference type="GO" id="GO:0042834">
    <property type="term" value="F:peptidoglycan binding"/>
    <property type="evidence" value="ECO:0007669"/>
    <property type="project" value="InterPro"/>
</dbReference>
<dbReference type="EMBL" id="FRAA01000004">
    <property type="protein sequence ID" value="SHK37490.1"/>
    <property type="molecule type" value="Genomic_DNA"/>
</dbReference>
<dbReference type="InterPro" id="IPR007730">
    <property type="entry name" value="SPOR-like_dom"/>
</dbReference>
<proteinExistence type="predicted"/>
<protein>
    <submittedName>
        <fullName evidence="2">Sporulation related domain-containing protein</fullName>
    </submittedName>
</protein>
<evidence type="ECO:0000259" key="1">
    <source>
        <dbReference type="PROSITE" id="PS51724"/>
    </source>
</evidence>
<gene>
    <name evidence="2" type="ORF">SAMN04488028_104337</name>
</gene>
<dbReference type="PROSITE" id="PS51724">
    <property type="entry name" value="SPOR"/>
    <property type="match status" value="1"/>
</dbReference>
<evidence type="ECO:0000313" key="3">
    <source>
        <dbReference type="Proteomes" id="UP000184474"/>
    </source>
</evidence>
<dbReference type="InterPro" id="IPR036680">
    <property type="entry name" value="SPOR-like_sf"/>
</dbReference>
<feature type="domain" description="SPOR" evidence="1">
    <location>
        <begin position="88"/>
        <end position="168"/>
    </location>
</feature>
<organism evidence="2 3">
    <name type="scientific">Reichenbachiella agariperforans</name>
    <dbReference type="NCBI Taxonomy" id="156994"/>
    <lineage>
        <taxon>Bacteria</taxon>
        <taxon>Pseudomonadati</taxon>
        <taxon>Bacteroidota</taxon>
        <taxon>Cytophagia</taxon>
        <taxon>Cytophagales</taxon>
        <taxon>Reichenbachiellaceae</taxon>
        <taxon>Reichenbachiella</taxon>
    </lineage>
</organism>
<dbReference type="AlphaFoldDB" id="A0A1M6RYJ3"/>
<dbReference type="Pfam" id="PF05036">
    <property type="entry name" value="SPOR"/>
    <property type="match status" value="1"/>
</dbReference>
<dbReference type="Proteomes" id="UP000184474">
    <property type="component" value="Unassembled WGS sequence"/>
</dbReference>
<reference evidence="3" key="1">
    <citation type="submission" date="2016-11" db="EMBL/GenBank/DDBJ databases">
        <authorList>
            <person name="Varghese N."/>
            <person name="Submissions S."/>
        </authorList>
    </citation>
    <scope>NUCLEOTIDE SEQUENCE [LARGE SCALE GENOMIC DNA]</scope>
    <source>
        <strain evidence="3">DSM 26134</strain>
    </source>
</reference>
<name>A0A1M6RYJ3_REIAG</name>
<dbReference type="SUPFAM" id="SSF110997">
    <property type="entry name" value="Sporulation related repeat"/>
    <property type="match status" value="1"/>
</dbReference>
<dbReference type="STRING" id="156994.SAMN04488028_104337"/>
<evidence type="ECO:0000313" key="2">
    <source>
        <dbReference type="EMBL" id="SHK37490.1"/>
    </source>
</evidence>
<accession>A0A1M6RYJ3</accession>
<sequence>MALFPIITIATLLQFCAPSASKTISNSSYSEDLSIYRKEYKEDDITLDKDTKETPIEEVRITAPAPSHDIRVELDSITNIIVDTRKDVNYVDGFSIQIYSGNSRDQANGYKSRAYDLLENQRPRVIYDQPNYKVKVGEYYSKLEANKDYNTLKKTFSRAVLIPAKIQIDN</sequence>